<dbReference type="AlphaFoldDB" id="A0A235B4W2"/>
<dbReference type="Proteomes" id="UP000215459">
    <property type="component" value="Unassembled WGS sequence"/>
</dbReference>
<evidence type="ECO:0000313" key="1">
    <source>
        <dbReference type="EMBL" id="OYD07271.1"/>
    </source>
</evidence>
<keyword evidence="2" id="KW-1185">Reference proteome</keyword>
<sequence>MAAKRFGPPTDLYNDQLQEISRMIRCSMEEAQTVIITYAGKVLVYKILRVVMKIHHYDNGSVQNGEDVQMIPFWIIFRVERPPMMSEVPTWVFHWNIMLLYYSLSSYKLGTIGLPIISKGR</sequence>
<name>A0A235B4W2_9BACL</name>
<reference evidence="1 2" key="1">
    <citation type="submission" date="2017-07" db="EMBL/GenBank/DDBJ databases">
        <title>The genome sequence of Paludifilum halophilum highlights mechanisms for microbial adaptation to high salt environemnts.</title>
        <authorList>
            <person name="Belbahri L."/>
        </authorList>
    </citation>
    <scope>NUCLEOTIDE SEQUENCE [LARGE SCALE GENOMIC DNA]</scope>
    <source>
        <strain evidence="1 2">DSM 102817</strain>
    </source>
</reference>
<gene>
    <name evidence="1" type="ORF">CHM34_12895</name>
</gene>
<dbReference type="EMBL" id="NOWF01000007">
    <property type="protein sequence ID" value="OYD07271.1"/>
    <property type="molecule type" value="Genomic_DNA"/>
</dbReference>
<proteinExistence type="predicted"/>
<protein>
    <submittedName>
        <fullName evidence="1">Uncharacterized protein</fullName>
    </submittedName>
</protein>
<accession>A0A235B4W2</accession>
<organism evidence="1 2">
    <name type="scientific">Paludifilum halophilum</name>
    <dbReference type="NCBI Taxonomy" id="1642702"/>
    <lineage>
        <taxon>Bacteria</taxon>
        <taxon>Bacillati</taxon>
        <taxon>Bacillota</taxon>
        <taxon>Bacilli</taxon>
        <taxon>Bacillales</taxon>
        <taxon>Thermoactinomycetaceae</taxon>
        <taxon>Paludifilum</taxon>
    </lineage>
</organism>
<evidence type="ECO:0000313" key="2">
    <source>
        <dbReference type="Proteomes" id="UP000215459"/>
    </source>
</evidence>
<comment type="caution">
    <text evidence="1">The sequence shown here is derived from an EMBL/GenBank/DDBJ whole genome shotgun (WGS) entry which is preliminary data.</text>
</comment>